<sequence length="90" mass="10692">MAKHKRNHNKVSRNSAVNMPATNRNYKDTIFRMLFSDRKNLLSLYNAVNQRKYLHQILSSFTMVRRQLLTVQSFGFPRHLNICQVNQNLN</sequence>
<keyword evidence="2" id="KW-1185">Reference proteome</keyword>
<name>A0A0M6X363_9FIRM</name>
<dbReference type="Proteomes" id="UP000049828">
    <property type="component" value="Unassembled WGS sequence"/>
</dbReference>
<evidence type="ECO:0000313" key="2">
    <source>
        <dbReference type="Proteomes" id="UP000049828"/>
    </source>
</evidence>
<proteinExistence type="predicted"/>
<dbReference type="EMBL" id="CVRS01000142">
    <property type="protein sequence ID" value="CRL43507.1"/>
    <property type="molecule type" value="Genomic_DNA"/>
</dbReference>
<dbReference type="AlphaFoldDB" id="A0A0M6X363"/>
<reference evidence="2" key="1">
    <citation type="submission" date="2015-05" db="EMBL/GenBank/DDBJ databases">
        <authorList>
            <consortium name="Pathogen Informatics"/>
        </authorList>
    </citation>
    <scope>NUCLEOTIDE SEQUENCE [LARGE SCALE GENOMIC DNA]</scope>
    <source>
        <strain evidence="2">L1-83</strain>
    </source>
</reference>
<evidence type="ECO:0000313" key="1">
    <source>
        <dbReference type="EMBL" id="CRL43507.1"/>
    </source>
</evidence>
<protein>
    <submittedName>
        <fullName evidence="1">Uncharacterized protein</fullName>
    </submittedName>
</protein>
<organism evidence="1 2">
    <name type="scientific">Roseburia inulinivorans</name>
    <dbReference type="NCBI Taxonomy" id="360807"/>
    <lineage>
        <taxon>Bacteria</taxon>
        <taxon>Bacillati</taxon>
        <taxon>Bacillota</taxon>
        <taxon>Clostridia</taxon>
        <taxon>Lachnospirales</taxon>
        <taxon>Lachnospiraceae</taxon>
        <taxon>Roseburia</taxon>
    </lineage>
</organism>
<gene>
    <name evidence="1" type="ORF">RIL183_11071</name>
</gene>
<accession>A0A0M6X363</accession>